<feature type="non-terminal residue" evidence="1">
    <location>
        <position position="1"/>
    </location>
</feature>
<sequence>PIDGHLIVRRHLFPLPHPRSTIHLKAGLESAVGTNNKHLLVDREGRHLCLLDRNLTVVKETSFTHDGIHSTFWASTIARF</sequence>
<name>A0A8S3CEG0_9BILA</name>
<dbReference type="EMBL" id="CAJOBI010177509">
    <property type="protein sequence ID" value="CAF4913314.1"/>
    <property type="molecule type" value="Genomic_DNA"/>
</dbReference>
<evidence type="ECO:0000313" key="2">
    <source>
        <dbReference type="Proteomes" id="UP000676336"/>
    </source>
</evidence>
<organism evidence="1 2">
    <name type="scientific">Rotaria magnacalcarata</name>
    <dbReference type="NCBI Taxonomy" id="392030"/>
    <lineage>
        <taxon>Eukaryota</taxon>
        <taxon>Metazoa</taxon>
        <taxon>Spiralia</taxon>
        <taxon>Gnathifera</taxon>
        <taxon>Rotifera</taxon>
        <taxon>Eurotatoria</taxon>
        <taxon>Bdelloidea</taxon>
        <taxon>Philodinida</taxon>
        <taxon>Philodinidae</taxon>
        <taxon>Rotaria</taxon>
    </lineage>
</organism>
<comment type="caution">
    <text evidence="1">The sequence shown here is derived from an EMBL/GenBank/DDBJ whole genome shotgun (WGS) entry which is preliminary data.</text>
</comment>
<gene>
    <name evidence="1" type="ORF">SMN809_LOCUS52333</name>
</gene>
<proteinExistence type="predicted"/>
<evidence type="ECO:0000313" key="1">
    <source>
        <dbReference type="EMBL" id="CAF4913314.1"/>
    </source>
</evidence>
<reference evidence="1" key="1">
    <citation type="submission" date="2021-02" db="EMBL/GenBank/DDBJ databases">
        <authorList>
            <person name="Nowell W R."/>
        </authorList>
    </citation>
    <scope>NUCLEOTIDE SEQUENCE</scope>
</reference>
<dbReference type="Proteomes" id="UP000676336">
    <property type="component" value="Unassembled WGS sequence"/>
</dbReference>
<accession>A0A8S3CEG0</accession>
<dbReference type="AlphaFoldDB" id="A0A8S3CEG0"/>
<protein>
    <submittedName>
        <fullName evidence="1">Uncharacterized protein</fullName>
    </submittedName>
</protein>
<feature type="non-terminal residue" evidence="1">
    <location>
        <position position="80"/>
    </location>
</feature>